<proteinExistence type="predicted"/>
<keyword evidence="2" id="KW-1185">Reference proteome</keyword>
<dbReference type="Proteomes" id="UP001561463">
    <property type="component" value="Unassembled WGS sequence"/>
</dbReference>
<dbReference type="RefSeq" id="WP_369496568.1">
    <property type="nucleotide sequence ID" value="NZ_JBFZPZ010000001.1"/>
</dbReference>
<protein>
    <submittedName>
        <fullName evidence="1">Uncharacterized protein</fullName>
    </submittedName>
</protein>
<evidence type="ECO:0000313" key="2">
    <source>
        <dbReference type="Proteomes" id="UP001561463"/>
    </source>
</evidence>
<reference evidence="1 2" key="1">
    <citation type="submission" date="2024-03" db="EMBL/GenBank/DDBJ databases">
        <title>Role of Flies in the Dissemination of Carbapenem-Resistant Enterobacteriaceae (CRE): An Epidemiological and Genomic Study in China.</title>
        <authorList>
            <person name="Chen K."/>
            <person name="Zhang R."/>
            <person name="Chen S."/>
        </authorList>
    </citation>
    <scope>NUCLEOTIDE SEQUENCE [LARGE SCALE GENOMIC DNA]</scope>
    <source>
        <strain evidence="2">fly-313</strain>
    </source>
</reference>
<name>A0ABV4A296_9ENTR</name>
<sequence length="105" mass="12045">MMIPFVSGFIARFRNARNAVEQIKRGEWEPIINSICEESLAAKRDGYELGLGNGPFFCNVKEFNSVRCRPAFGLFFRHYVWLAAAEKLKSDAETKQRSSKHFPTL</sequence>
<dbReference type="EMBL" id="JBFZPZ010000001">
    <property type="protein sequence ID" value="MEX9251194.1"/>
    <property type="molecule type" value="Genomic_DNA"/>
</dbReference>
<accession>A0ABV4A296</accession>
<organism evidence="1 2">
    <name type="scientific">Pseudenterobacter timonensis</name>
    <dbReference type="NCBI Taxonomy" id="1755099"/>
    <lineage>
        <taxon>Bacteria</taxon>
        <taxon>Pseudomonadati</taxon>
        <taxon>Pseudomonadota</taxon>
        <taxon>Gammaproteobacteria</taxon>
        <taxon>Enterobacterales</taxon>
        <taxon>Enterobacteriaceae</taxon>
        <taxon>Pseudenterobacter</taxon>
    </lineage>
</organism>
<comment type="caution">
    <text evidence="1">The sequence shown here is derived from an EMBL/GenBank/DDBJ whole genome shotgun (WGS) entry which is preliminary data.</text>
</comment>
<evidence type="ECO:0000313" key="1">
    <source>
        <dbReference type="EMBL" id="MEX9251194.1"/>
    </source>
</evidence>
<gene>
    <name evidence="1" type="ORF">AB7Z85_01490</name>
</gene>